<name>A0ABW0MUE9_9BURK</name>
<evidence type="ECO:0000313" key="3">
    <source>
        <dbReference type="Proteomes" id="UP001596101"/>
    </source>
</evidence>
<keyword evidence="3" id="KW-1185">Reference proteome</keyword>
<dbReference type="EMBL" id="JBHSMR010000015">
    <property type="protein sequence ID" value="MFC5481256.1"/>
    <property type="molecule type" value="Genomic_DNA"/>
</dbReference>
<reference evidence="3" key="1">
    <citation type="journal article" date="2019" name="Int. J. Syst. Evol. Microbiol.">
        <title>The Global Catalogue of Microorganisms (GCM) 10K type strain sequencing project: providing services to taxonomists for standard genome sequencing and annotation.</title>
        <authorList>
            <consortium name="The Broad Institute Genomics Platform"/>
            <consortium name="The Broad Institute Genome Sequencing Center for Infectious Disease"/>
            <person name="Wu L."/>
            <person name="Ma J."/>
        </authorList>
    </citation>
    <scope>NUCLEOTIDE SEQUENCE [LARGE SCALE GENOMIC DNA]</scope>
    <source>
        <strain evidence="3">CCUG 43111</strain>
    </source>
</reference>
<accession>A0ABW0MUE9</accession>
<evidence type="ECO:0000256" key="1">
    <source>
        <dbReference type="SAM" id="SignalP"/>
    </source>
</evidence>
<organism evidence="2 3">
    <name type="scientific">Massilia suwonensis</name>
    <dbReference type="NCBI Taxonomy" id="648895"/>
    <lineage>
        <taxon>Bacteria</taxon>
        <taxon>Pseudomonadati</taxon>
        <taxon>Pseudomonadota</taxon>
        <taxon>Betaproteobacteria</taxon>
        <taxon>Burkholderiales</taxon>
        <taxon>Oxalobacteraceae</taxon>
        <taxon>Telluria group</taxon>
        <taxon>Massilia</taxon>
    </lineage>
</organism>
<evidence type="ECO:0000313" key="2">
    <source>
        <dbReference type="EMBL" id="MFC5481256.1"/>
    </source>
</evidence>
<sequence length="167" mass="19066">MKNVIRTLAASGLLALAAGAASAGNVTVNYIQPERFSDLPFSNWDREEVLKDLTDHFAKLGAKLPPDQNLRIDVTDVDLAGREIPGRGARDLRIIRSNGAEWPRIDLHYTIESNGQVLRSGDAQLRDMAFMDRISRYSDGDNLRYERRMIDDWFYETIMPRERSARR</sequence>
<protein>
    <submittedName>
        <fullName evidence="2">DUF3016 domain-containing protein</fullName>
    </submittedName>
</protein>
<feature type="chain" id="PRO_5047028977" evidence="1">
    <location>
        <begin position="24"/>
        <end position="167"/>
    </location>
</feature>
<dbReference type="Pfam" id="PF11454">
    <property type="entry name" value="DUF3016"/>
    <property type="match status" value="1"/>
</dbReference>
<dbReference type="InterPro" id="IPR021557">
    <property type="entry name" value="DUF3016"/>
</dbReference>
<gene>
    <name evidence="2" type="ORF">ACFPQ5_23935</name>
</gene>
<dbReference type="Proteomes" id="UP001596101">
    <property type="component" value="Unassembled WGS sequence"/>
</dbReference>
<feature type="signal peptide" evidence="1">
    <location>
        <begin position="1"/>
        <end position="23"/>
    </location>
</feature>
<proteinExistence type="predicted"/>
<dbReference type="RefSeq" id="WP_379761546.1">
    <property type="nucleotide sequence ID" value="NZ_JBHSMR010000015.1"/>
</dbReference>
<keyword evidence="1" id="KW-0732">Signal</keyword>
<comment type="caution">
    <text evidence="2">The sequence shown here is derived from an EMBL/GenBank/DDBJ whole genome shotgun (WGS) entry which is preliminary data.</text>
</comment>